<organism evidence="1">
    <name type="scientific">marine sediment metagenome</name>
    <dbReference type="NCBI Taxonomy" id="412755"/>
    <lineage>
        <taxon>unclassified sequences</taxon>
        <taxon>metagenomes</taxon>
        <taxon>ecological metagenomes</taxon>
    </lineage>
</organism>
<reference evidence="1" key="1">
    <citation type="journal article" date="2014" name="Front. Microbiol.">
        <title>High frequency of phylogenetically diverse reductive dehalogenase-homologous genes in deep subseafloor sedimentary metagenomes.</title>
        <authorList>
            <person name="Kawai M."/>
            <person name="Futagami T."/>
            <person name="Toyoda A."/>
            <person name="Takaki Y."/>
            <person name="Nishi S."/>
            <person name="Hori S."/>
            <person name="Arai W."/>
            <person name="Tsubouchi T."/>
            <person name="Morono Y."/>
            <person name="Uchiyama I."/>
            <person name="Ito T."/>
            <person name="Fujiyama A."/>
            <person name="Inagaki F."/>
            <person name="Takami H."/>
        </authorList>
    </citation>
    <scope>NUCLEOTIDE SEQUENCE</scope>
    <source>
        <strain evidence="1">Expedition CK06-06</strain>
    </source>
</reference>
<protein>
    <submittedName>
        <fullName evidence="1">Uncharacterized protein</fullName>
    </submittedName>
</protein>
<dbReference type="AlphaFoldDB" id="X1P6X1"/>
<accession>X1P6X1</accession>
<proteinExistence type="predicted"/>
<feature type="non-terminal residue" evidence="1">
    <location>
        <position position="58"/>
    </location>
</feature>
<gene>
    <name evidence="1" type="ORF">S06H3_45656</name>
</gene>
<evidence type="ECO:0000313" key="1">
    <source>
        <dbReference type="EMBL" id="GAI34775.1"/>
    </source>
</evidence>
<dbReference type="EMBL" id="BARV01028538">
    <property type="protein sequence ID" value="GAI34775.1"/>
    <property type="molecule type" value="Genomic_DNA"/>
</dbReference>
<comment type="caution">
    <text evidence="1">The sequence shown here is derived from an EMBL/GenBank/DDBJ whole genome shotgun (WGS) entry which is preliminary data.</text>
</comment>
<sequence length="58" mass="6295">MKMVGYLVNHPDGAVGERGLYYNYILASNGLFIEAESPLIAARVPVAECEVRGLAPMK</sequence>
<name>X1P6X1_9ZZZZ</name>